<evidence type="ECO:0000313" key="2">
    <source>
        <dbReference type="EMBL" id="CAI2373250.1"/>
    </source>
</evidence>
<protein>
    <submittedName>
        <fullName evidence="2">Uncharacterized protein</fullName>
    </submittedName>
</protein>
<name>A0AAD2CWE2_EUPCR</name>
<accession>A0AAD2CWE2</accession>
<dbReference type="EMBL" id="CAMPGE010014587">
    <property type="protein sequence ID" value="CAI2373250.1"/>
    <property type="molecule type" value="Genomic_DNA"/>
</dbReference>
<dbReference type="Proteomes" id="UP001295684">
    <property type="component" value="Unassembled WGS sequence"/>
</dbReference>
<organism evidence="2 3">
    <name type="scientific">Euplotes crassus</name>
    <dbReference type="NCBI Taxonomy" id="5936"/>
    <lineage>
        <taxon>Eukaryota</taxon>
        <taxon>Sar</taxon>
        <taxon>Alveolata</taxon>
        <taxon>Ciliophora</taxon>
        <taxon>Intramacronucleata</taxon>
        <taxon>Spirotrichea</taxon>
        <taxon>Hypotrichia</taxon>
        <taxon>Euplotida</taxon>
        <taxon>Euplotidae</taxon>
        <taxon>Moneuplotes</taxon>
    </lineage>
</organism>
<evidence type="ECO:0000256" key="1">
    <source>
        <dbReference type="SAM" id="MobiDB-lite"/>
    </source>
</evidence>
<feature type="region of interest" description="Disordered" evidence="1">
    <location>
        <begin position="149"/>
        <end position="175"/>
    </location>
</feature>
<proteinExistence type="predicted"/>
<feature type="compositionally biased region" description="Basic residues" evidence="1">
    <location>
        <begin position="285"/>
        <end position="294"/>
    </location>
</feature>
<dbReference type="InterPro" id="IPR051291">
    <property type="entry name" value="CIMAP"/>
</dbReference>
<keyword evidence="3" id="KW-1185">Reference proteome</keyword>
<dbReference type="AlphaFoldDB" id="A0AAD2CWE2"/>
<dbReference type="PANTHER" id="PTHR21580:SF28">
    <property type="entry name" value="BOREALIN N-TERMINAL DOMAIN-CONTAINING PROTEIN-RELATED"/>
    <property type="match status" value="1"/>
</dbReference>
<dbReference type="InterPro" id="IPR010736">
    <property type="entry name" value="SHIPPO-rpt"/>
</dbReference>
<gene>
    <name evidence="2" type="ORF">ECRASSUSDP1_LOCUS14591</name>
</gene>
<sequence>MSERKRVSRSYSPFSQVNNSLAKQQYSFSKGARFPKVKSPVCKNDYQVRSSFETKKKSISGFGIGQRFDRVKKLGPDPGEYDSKNTFNSRSSSLPSYSFGGSSKIYKKAVVHNMVEAPDNDIPGPGSYAPKGMLGKEGWKITMGIGNKKPVDHDHHSKRFVPGPGHYRTKDEISPNGIYHTSQFKNIKSLPYLGTGRRFKDSSNDVPPPGKYDPKQNYFIKSNKPINRLYGFGKDSRKSMEIKGILSNPGPGSYNLPGAFAYEESSNQKAKSRNFEPIPVALTQRGKRTHGTND</sequence>
<feature type="region of interest" description="Disordered" evidence="1">
    <location>
        <begin position="265"/>
        <end position="294"/>
    </location>
</feature>
<evidence type="ECO:0000313" key="3">
    <source>
        <dbReference type="Proteomes" id="UP001295684"/>
    </source>
</evidence>
<dbReference type="PANTHER" id="PTHR21580">
    <property type="entry name" value="SHIPPO-1-RELATED"/>
    <property type="match status" value="1"/>
</dbReference>
<comment type="caution">
    <text evidence="2">The sequence shown here is derived from an EMBL/GenBank/DDBJ whole genome shotgun (WGS) entry which is preliminary data.</text>
</comment>
<dbReference type="Pfam" id="PF07004">
    <property type="entry name" value="SHIPPO-rpt"/>
    <property type="match status" value="4"/>
</dbReference>
<feature type="region of interest" description="Disordered" evidence="1">
    <location>
        <begin position="73"/>
        <end position="97"/>
    </location>
</feature>
<reference evidence="2" key="1">
    <citation type="submission" date="2023-07" db="EMBL/GenBank/DDBJ databases">
        <authorList>
            <consortium name="AG Swart"/>
            <person name="Singh M."/>
            <person name="Singh A."/>
            <person name="Seah K."/>
            <person name="Emmerich C."/>
        </authorList>
    </citation>
    <scope>NUCLEOTIDE SEQUENCE</scope>
    <source>
        <strain evidence="2">DP1</strain>
    </source>
</reference>